<evidence type="ECO:0000256" key="3">
    <source>
        <dbReference type="ARBA" id="ARBA00023125"/>
    </source>
</evidence>
<sequence>MPSLQRLMMKPAQLRLLRAIADHGKLQAAADACAMTQPAASRMLAGIEAQIGTPIFLRQPTGMEPTEIGRSVLRRARVILREMASMGAEVDALRGGLAGSVSLGAVTGPAVSHVVAAVREVKALAPRAEINVDVMPSRELLGQLAAGEMDFVLGRILPEFDSRDFDIVPLRDEKVSFVVRADHPLARSPSVTLTELAESEWIMQQRGSPIREATIAAFGSVGLPEPGNILNSPSLLFTIAYLAQGDAIAPLSDEVADLLIGPPVMARMARLKVARELRVSPYYLLSLRRRPLSALALRLREALLHHAAGDTTRTWTSTHR</sequence>
<gene>
    <name evidence="6" type="ORF">MLD63_17320</name>
</gene>
<dbReference type="PROSITE" id="PS50931">
    <property type="entry name" value="HTH_LYSR"/>
    <property type="match status" value="1"/>
</dbReference>
<keyword evidence="4" id="KW-0804">Transcription</keyword>
<dbReference type="SUPFAM" id="SSF46785">
    <property type="entry name" value="Winged helix' DNA-binding domain"/>
    <property type="match status" value="1"/>
</dbReference>
<organism evidence="6 7">
    <name type="scientific">Paracoccus albicereus</name>
    <dbReference type="NCBI Taxonomy" id="2922394"/>
    <lineage>
        <taxon>Bacteria</taxon>
        <taxon>Pseudomonadati</taxon>
        <taxon>Pseudomonadota</taxon>
        <taxon>Alphaproteobacteria</taxon>
        <taxon>Rhodobacterales</taxon>
        <taxon>Paracoccaceae</taxon>
        <taxon>Paracoccus</taxon>
    </lineage>
</organism>
<dbReference type="InterPro" id="IPR050950">
    <property type="entry name" value="HTH-type_LysR_regulators"/>
</dbReference>
<keyword evidence="2" id="KW-0805">Transcription regulation</keyword>
<dbReference type="Proteomes" id="UP001203945">
    <property type="component" value="Unassembled WGS sequence"/>
</dbReference>
<proteinExistence type="inferred from homology"/>
<name>A0ABT1MV71_9RHOB</name>
<dbReference type="PANTHER" id="PTHR30419:SF8">
    <property type="entry name" value="NITROGEN ASSIMILATION TRANSCRIPTIONAL ACTIVATOR-RELATED"/>
    <property type="match status" value="1"/>
</dbReference>
<reference evidence="6 7" key="1">
    <citation type="submission" date="2022-03" db="EMBL/GenBank/DDBJ databases">
        <authorList>
            <person name="He Y."/>
        </authorList>
    </citation>
    <scope>NUCLEOTIDE SEQUENCE [LARGE SCALE GENOMIC DNA]</scope>
    <source>
        <strain evidence="6 7">TK19116</strain>
    </source>
</reference>
<dbReference type="Gene3D" id="3.40.190.290">
    <property type="match status" value="1"/>
</dbReference>
<evidence type="ECO:0000259" key="5">
    <source>
        <dbReference type="PROSITE" id="PS50931"/>
    </source>
</evidence>
<dbReference type="InterPro" id="IPR000847">
    <property type="entry name" value="LysR_HTH_N"/>
</dbReference>
<keyword evidence="3" id="KW-0238">DNA-binding</keyword>
<dbReference type="InterPro" id="IPR005119">
    <property type="entry name" value="LysR_subst-bd"/>
</dbReference>
<evidence type="ECO:0000256" key="4">
    <source>
        <dbReference type="ARBA" id="ARBA00023163"/>
    </source>
</evidence>
<dbReference type="Gene3D" id="1.10.10.10">
    <property type="entry name" value="Winged helix-like DNA-binding domain superfamily/Winged helix DNA-binding domain"/>
    <property type="match status" value="1"/>
</dbReference>
<evidence type="ECO:0000256" key="1">
    <source>
        <dbReference type="ARBA" id="ARBA00009437"/>
    </source>
</evidence>
<dbReference type="Pfam" id="PF03466">
    <property type="entry name" value="LysR_substrate"/>
    <property type="match status" value="1"/>
</dbReference>
<dbReference type="SUPFAM" id="SSF53850">
    <property type="entry name" value="Periplasmic binding protein-like II"/>
    <property type="match status" value="1"/>
</dbReference>
<protein>
    <submittedName>
        <fullName evidence="6">LysR family transcriptional regulator</fullName>
    </submittedName>
</protein>
<dbReference type="PANTHER" id="PTHR30419">
    <property type="entry name" value="HTH-TYPE TRANSCRIPTIONAL REGULATOR YBHD"/>
    <property type="match status" value="1"/>
</dbReference>
<keyword evidence="7" id="KW-1185">Reference proteome</keyword>
<evidence type="ECO:0000313" key="7">
    <source>
        <dbReference type="Proteomes" id="UP001203945"/>
    </source>
</evidence>
<dbReference type="InterPro" id="IPR036390">
    <property type="entry name" value="WH_DNA-bd_sf"/>
</dbReference>
<dbReference type="Pfam" id="PF00126">
    <property type="entry name" value="HTH_1"/>
    <property type="match status" value="1"/>
</dbReference>
<dbReference type="InterPro" id="IPR036388">
    <property type="entry name" value="WH-like_DNA-bd_sf"/>
</dbReference>
<evidence type="ECO:0000313" key="6">
    <source>
        <dbReference type="EMBL" id="MCQ0972182.1"/>
    </source>
</evidence>
<comment type="similarity">
    <text evidence="1">Belongs to the LysR transcriptional regulatory family.</text>
</comment>
<comment type="caution">
    <text evidence="6">The sequence shown here is derived from an EMBL/GenBank/DDBJ whole genome shotgun (WGS) entry which is preliminary data.</text>
</comment>
<dbReference type="EMBL" id="JAKZEU010000009">
    <property type="protein sequence ID" value="MCQ0972182.1"/>
    <property type="molecule type" value="Genomic_DNA"/>
</dbReference>
<evidence type="ECO:0000256" key="2">
    <source>
        <dbReference type="ARBA" id="ARBA00023015"/>
    </source>
</evidence>
<accession>A0ABT1MV71</accession>
<feature type="domain" description="HTH lysR-type" evidence="5">
    <location>
        <begin position="9"/>
        <end position="66"/>
    </location>
</feature>